<accession>A0A1F5HC09</accession>
<reference evidence="3 4" key="1">
    <citation type="journal article" date="2016" name="Nat. Commun.">
        <title>Thousands of microbial genomes shed light on interconnected biogeochemical processes in an aquifer system.</title>
        <authorList>
            <person name="Anantharaman K."/>
            <person name="Brown C.T."/>
            <person name="Hug L.A."/>
            <person name="Sharon I."/>
            <person name="Castelle C.J."/>
            <person name="Probst A.J."/>
            <person name="Thomas B.C."/>
            <person name="Singh A."/>
            <person name="Wilkins M.J."/>
            <person name="Karaoz U."/>
            <person name="Brodie E.L."/>
            <person name="Williams K.H."/>
            <person name="Hubbard S.S."/>
            <person name="Banfield J.F."/>
        </authorList>
    </citation>
    <scope>NUCLEOTIDE SEQUENCE [LARGE SCALE GENOMIC DNA]</scope>
</reference>
<dbReference type="InterPro" id="IPR058486">
    <property type="entry name" value="DUF8173"/>
</dbReference>
<keyword evidence="1" id="KW-1133">Transmembrane helix</keyword>
<feature type="transmembrane region" description="Helical" evidence="1">
    <location>
        <begin position="265"/>
        <end position="287"/>
    </location>
</feature>
<name>A0A1F5HC09_9BACT</name>
<dbReference type="Proteomes" id="UP000176751">
    <property type="component" value="Unassembled WGS sequence"/>
</dbReference>
<evidence type="ECO:0000256" key="1">
    <source>
        <dbReference type="SAM" id="Phobius"/>
    </source>
</evidence>
<dbReference type="Pfam" id="PF26514">
    <property type="entry name" value="DUF8173"/>
    <property type="match status" value="1"/>
</dbReference>
<keyword evidence="1" id="KW-0472">Membrane</keyword>
<keyword evidence="1" id="KW-0812">Transmembrane</keyword>
<comment type="caution">
    <text evidence="3">The sequence shown here is derived from an EMBL/GenBank/DDBJ whole genome shotgun (WGS) entry which is preliminary data.</text>
</comment>
<proteinExistence type="predicted"/>
<dbReference type="AlphaFoldDB" id="A0A1F5HC09"/>
<gene>
    <name evidence="3" type="ORF">A2196_02245</name>
</gene>
<organism evidence="3 4">
    <name type="scientific">Candidatus Curtissbacteria bacterium RIFOXYA1_FULL_41_14</name>
    <dbReference type="NCBI Taxonomy" id="1797737"/>
    <lineage>
        <taxon>Bacteria</taxon>
        <taxon>Candidatus Curtissiibacteriota</taxon>
    </lineage>
</organism>
<evidence type="ECO:0000313" key="4">
    <source>
        <dbReference type="Proteomes" id="UP000176751"/>
    </source>
</evidence>
<evidence type="ECO:0000259" key="2">
    <source>
        <dbReference type="Pfam" id="PF26514"/>
    </source>
</evidence>
<feature type="transmembrane region" description="Helical" evidence="1">
    <location>
        <begin position="229"/>
        <end position="253"/>
    </location>
</feature>
<feature type="domain" description="DUF8173" evidence="2">
    <location>
        <begin position="220"/>
        <end position="368"/>
    </location>
</feature>
<feature type="transmembrane region" description="Helical" evidence="1">
    <location>
        <begin position="293"/>
        <end position="318"/>
    </location>
</feature>
<dbReference type="EMBL" id="MFCA01000025">
    <property type="protein sequence ID" value="OGE01683.1"/>
    <property type="molecule type" value="Genomic_DNA"/>
</dbReference>
<protein>
    <recommendedName>
        <fullName evidence="2">DUF8173 domain-containing protein</fullName>
    </recommendedName>
</protein>
<evidence type="ECO:0000313" key="3">
    <source>
        <dbReference type="EMBL" id="OGE01683.1"/>
    </source>
</evidence>
<sequence>MFKKIVVVLTTLSIPLFVGGVVLAQQLDYSQNKTVVLPKDEIVDKDYFAAGETVTISGTVNGDAYIAGGTVNIEGEINGDLFAAGGVVNLGGTITNDARVAGGEVTISSQINGNLTALGGNVNITDAANIEGSLVSGSGNLSIFAPIGKGLTVGSGNVTLGDTVGGDITAGVGQLTLTPNAQVSGDLTYWSDQDAQVQAGAQITGQTTHNIPPKPSKDQPKKAIASTAIAFKIISFVSALIFGLILIKFLPVFASETKKIIGQKLLVSLGVGFLALVLTPIAFIVLLLPVVTIPLALILVVGFLITLYLAKIFVAMWAGHRISKIFNLKTGNYSTFLLGLVVIYIITLIPFIGWLVWLLVVLTGTGGVILTKFNFYKQLRSKNLL</sequence>
<feature type="transmembrane region" description="Helical" evidence="1">
    <location>
        <begin position="330"/>
        <end position="349"/>
    </location>
</feature>
<dbReference type="STRING" id="1797737.A2196_02245"/>